<dbReference type="InterPro" id="IPR011576">
    <property type="entry name" value="Pyridox_Oxase_N"/>
</dbReference>
<keyword evidence="1" id="KW-0472">Membrane</keyword>
<protein>
    <recommendedName>
        <fullName evidence="2">Pyridoxamine 5'-phosphate oxidase N-terminal domain-containing protein</fullName>
    </recommendedName>
</protein>
<reference evidence="3 4" key="1">
    <citation type="submission" date="2016-03" db="EMBL/GenBank/DDBJ databases">
        <title>Whole genome sequencing of Grifola frondosa 9006-11.</title>
        <authorList>
            <person name="Min B."/>
            <person name="Park H."/>
            <person name="Kim J.-G."/>
            <person name="Cho H."/>
            <person name="Oh Y.-L."/>
            <person name="Kong W.-S."/>
            <person name="Choi I.-G."/>
        </authorList>
    </citation>
    <scope>NUCLEOTIDE SEQUENCE [LARGE SCALE GENOMIC DNA]</scope>
    <source>
        <strain evidence="3 4">9006-11</strain>
    </source>
</reference>
<keyword evidence="4" id="KW-1185">Reference proteome</keyword>
<keyword evidence="1" id="KW-0812">Transmembrane</keyword>
<proteinExistence type="predicted"/>
<name>A0A1C7MSH3_GRIFR</name>
<dbReference type="PANTHER" id="PTHR39336">
    <property type="entry name" value="PYRIDOXAMINE PHOSPHATE OXIDASE FAMILY PROTEIN (AFU_ORTHOLOGUE AFUA_6G11440)"/>
    <property type="match status" value="1"/>
</dbReference>
<gene>
    <name evidence="3" type="ORF">A0H81_00100</name>
</gene>
<keyword evidence="1" id="KW-1133">Transmembrane helix</keyword>
<dbReference type="Proteomes" id="UP000092993">
    <property type="component" value="Unassembled WGS sequence"/>
</dbReference>
<dbReference type="EMBL" id="LUGG01000001">
    <property type="protein sequence ID" value="OBZ79840.1"/>
    <property type="molecule type" value="Genomic_DNA"/>
</dbReference>
<evidence type="ECO:0000256" key="1">
    <source>
        <dbReference type="SAM" id="Phobius"/>
    </source>
</evidence>
<dbReference type="OMA" id="MGKFYDA"/>
<dbReference type="SUPFAM" id="SSF50475">
    <property type="entry name" value="FMN-binding split barrel"/>
    <property type="match status" value="1"/>
</dbReference>
<dbReference type="InterPro" id="IPR012349">
    <property type="entry name" value="Split_barrel_FMN-bd"/>
</dbReference>
<dbReference type="OrthoDB" id="539398at2759"/>
<feature type="transmembrane region" description="Helical" evidence="1">
    <location>
        <begin position="233"/>
        <end position="254"/>
    </location>
</feature>
<accession>A0A1C7MSH3</accession>
<comment type="caution">
    <text evidence="3">The sequence shown here is derived from an EMBL/GenBank/DDBJ whole genome shotgun (WGS) entry which is preliminary data.</text>
</comment>
<dbReference type="Gene3D" id="2.30.110.10">
    <property type="entry name" value="Electron Transport, Fmn-binding Protein, Chain A"/>
    <property type="match status" value="1"/>
</dbReference>
<evidence type="ECO:0000313" key="4">
    <source>
        <dbReference type="Proteomes" id="UP000092993"/>
    </source>
</evidence>
<dbReference type="PANTHER" id="PTHR39336:SF3">
    <property type="entry name" value="PYRIDOXAMINE PHOSPHATE OXIDASE"/>
    <property type="match status" value="1"/>
</dbReference>
<sequence>MGKFYDAIPPNLISWIEKQEMFWVATAPLSADGHVNVSPKGLRDSFHIVNENKVWYQDLTGSGVETISHLRENGRITIMFNAFEGPARIVRLFGTGTVHEFGTPIVDVHKVGSSCGYAVPLYEFKAHRRALIDYAARLEVKDQEYAAELPADADTPNVAQNGIKNYWSKNNVKSIDGIPGLQGAHQSNVTPLSGMQDEVQGVGEPEADKTATGVTNGAAIAASAKGVRGRDQLGLLMAFSAGLAVAAMVIKLQLVGVL</sequence>
<feature type="domain" description="Pyridoxamine 5'-phosphate oxidase N-terminal" evidence="2">
    <location>
        <begin position="14"/>
        <end position="99"/>
    </location>
</feature>
<evidence type="ECO:0000313" key="3">
    <source>
        <dbReference type="EMBL" id="OBZ79840.1"/>
    </source>
</evidence>
<dbReference type="STRING" id="5627.A0A1C7MSH3"/>
<organism evidence="3 4">
    <name type="scientific">Grifola frondosa</name>
    <name type="common">Maitake</name>
    <name type="synonym">Polyporus frondosus</name>
    <dbReference type="NCBI Taxonomy" id="5627"/>
    <lineage>
        <taxon>Eukaryota</taxon>
        <taxon>Fungi</taxon>
        <taxon>Dikarya</taxon>
        <taxon>Basidiomycota</taxon>
        <taxon>Agaricomycotina</taxon>
        <taxon>Agaricomycetes</taxon>
        <taxon>Polyporales</taxon>
        <taxon>Grifolaceae</taxon>
        <taxon>Grifola</taxon>
    </lineage>
</organism>
<evidence type="ECO:0000259" key="2">
    <source>
        <dbReference type="Pfam" id="PF01243"/>
    </source>
</evidence>
<dbReference type="AlphaFoldDB" id="A0A1C7MSH3"/>
<dbReference type="Pfam" id="PF01243">
    <property type="entry name" value="PNPOx_N"/>
    <property type="match status" value="1"/>
</dbReference>